<dbReference type="GO" id="GO:0016787">
    <property type="term" value="F:hydrolase activity"/>
    <property type="evidence" value="ECO:0007669"/>
    <property type="project" value="UniProtKB-KW"/>
</dbReference>
<dbReference type="AlphaFoldDB" id="A0A084G2X9"/>
<evidence type="ECO:0000256" key="3">
    <source>
        <dbReference type="RuleBase" id="RU361235"/>
    </source>
</evidence>
<sequence length="389" mass="43320">MTLVSKQVPGLGRITTHVTYYADTVVQFRGIPYGSVAERFRQAKMIEAWEEGELDASHFGFRLGAFGFMASPDIQEDNARNGDAGVGNYGIWDQVLALQWIQKNIRSFGGDPARVTVMGESSGAIDVLFLTLLRSVSVDELLDAYQCTGSPMPNWQATVDGNLLHDLPAASQLPHYTYPSTIRRIMVGDCEKEGLIWAKKFINPPLATSPLSCLSGHFPAEVGLQLALDYHLDAKPATPVEGMASLSAFCGDAEFSLPLYEIINSWRNGDAFYFRMRFVNPFSGSFAGTAHHGVDLLFAFQTYNKLLPQALAAAAEEMGKHLIRFCHGLSPWPRYNEETTVMCYGPDTVKALAKKDDKVGRYEIWDRLRGIQDAWTRASRELRNERIYS</sequence>
<dbReference type="EC" id="3.1.1.-" evidence="3"/>
<dbReference type="VEuPathDB" id="FungiDB:SAPIO_CDS6860"/>
<evidence type="ECO:0000313" key="5">
    <source>
        <dbReference type="EMBL" id="KEZ41691.1"/>
    </source>
</evidence>
<feature type="domain" description="Carboxylesterase type B" evidence="4">
    <location>
        <begin position="59"/>
        <end position="132"/>
    </location>
</feature>
<keyword evidence="2 3" id="KW-0378">Hydrolase</keyword>
<evidence type="ECO:0000256" key="1">
    <source>
        <dbReference type="ARBA" id="ARBA00005964"/>
    </source>
</evidence>
<dbReference type="GeneID" id="27725932"/>
<protein>
    <recommendedName>
        <fullName evidence="3">Carboxylic ester hydrolase</fullName>
        <ecNumber evidence="3">3.1.1.-</ecNumber>
    </recommendedName>
</protein>
<dbReference type="InterPro" id="IPR050309">
    <property type="entry name" value="Type-B_Carboxylest/Lipase"/>
</dbReference>
<evidence type="ECO:0000256" key="2">
    <source>
        <dbReference type="ARBA" id="ARBA00022801"/>
    </source>
</evidence>
<dbReference type="InterPro" id="IPR002018">
    <property type="entry name" value="CarbesteraseB"/>
</dbReference>
<dbReference type="Proteomes" id="UP000028545">
    <property type="component" value="Unassembled WGS sequence"/>
</dbReference>
<dbReference type="HOGENOM" id="CLU_006586_14_1_1"/>
<accession>A0A084G2X9</accession>
<keyword evidence="6" id="KW-1185">Reference proteome</keyword>
<dbReference type="InterPro" id="IPR029058">
    <property type="entry name" value="AB_hydrolase_fold"/>
</dbReference>
<reference evidence="5 6" key="1">
    <citation type="journal article" date="2014" name="Genome Announc.">
        <title>Draft genome sequence of the pathogenic fungus Scedosporium apiospermum.</title>
        <authorList>
            <person name="Vandeputte P."/>
            <person name="Ghamrawi S."/>
            <person name="Rechenmann M."/>
            <person name="Iltis A."/>
            <person name="Giraud S."/>
            <person name="Fleury M."/>
            <person name="Thornton C."/>
            <person name="Delhaes L."/>
            <person name="Meyer W."/>
            <person name="Papon N."/>
            <person name="Bouchara J.P."/>
        </authorList>
    </citation>
    <scope>NUCLEOTIDE SEQUENCE [LARGE SCALE GENOMIC DNA]</scope>
    <source>
        <strain evidence="5 6">IHEM 14462</strain>
    </source>
</reference>
<gene>
    <name evidence="5" type="ORF">SAPIO_CDS6860</name>
</gene>
<organism evidence="5 6">
    <name type="scientific">Pseudallescheria apiosperma</name>
    <name type="common">Scedosporium apiospermum</name>
    <dbReference type="NCBI Taxonomy" id="563466"/>
    <lineage>
        <taxon>Eukaryota</taxon>
        <taxon>Fungi</taxon>
        <taxon>Dikarya</taxon>
        <taxon>Ascomycota</taxon>
        <taxon>Pezizomycotina</taxon>
        <taxon>Sordariomycetes</taxon>
        <taxon>Hypocreomycetidae</taxon>
        <taxon>Microascales</taxon>
        <taxon>Microascaceae</taxon>
        <taxon>Scedosporium</taxon>
    </lineage>
</organism>
<dbReference type="PROSITE" id="PS00122">
    <property type="entry name" value="CARBOXYLESTERASE_B_1"/>
    <property type="match status" value="1"/>
</dbReference>
<dbReference type="PANTHER" id="PTHR11559">
    <property type="entry name" value="CARBOXYLESTERASE"/>
    <property type="match status" value="1"/>
</dbReference>
<dbReference type="OrthoDB" id="6846267at2759"/>
<dbReference type="RefSeq" id="XP_016641490.1">
    <property type="nucleotide sequence ID" value="XM_016788853.1"/>
</dbReference>
<dbReference type="Pfam" id="PF00135">
    <property type="entry name" value="COesterase"/>
    <property type="match status" value="1"/>
</dbReference>
<dbReference type="KEGG" id="sapo:SAPIO_CDS6860"/>
<evidence type="ECO:0000313" key="6">
    <source>
        <dbReference type="Proteomes" id="UP000028545"/>
    </source>
</evidence>
<evidence type="ECO:0000259" key="4">
    <source>
        <dbReference type="Pfam" id="PF00135"/>
    </source>
</evidence>
<dbReference type="SUPFAM" id="SSF53474">
    <property type="entry name" value="alpha/beta-Hydrolases"/>
    <property type="match status" value="1"/>
</dbReference>
<dbReference type="EMBL" id="JOWA01000108">
    <property type="protein sequence ID" value="KEZ41691.1"/>
    <property type="molecule type" value="Genomic_DNA"/>
</dbReference>
<proteinExistence type="inferred from homology"/>
<dbReference type="Gene3D" id="3.40.50.1820">
    <property type="entry name" value="alpha/beta hydrolase"/>
    <property type="match status" value="2"/>
</dbReference>
<name>A0A084G2X9_PSEDA</name>
<comment type="similarity">
    <text evidence="1 3">Belongs to the type-B carboxylesterase/lipase family.</text>
</comment>
<comment type="caution">
    <text evidence="5">The sequence shown here is derived from an EMBL/GenBank/DDBJ whole genome shotgun (WGS) entry which is preliminary data.</text>
</comment>
<dbReference type="InterPro" id="IPR019826">
    <property type="entry name" value="Carboxylesterase_B_AS"/>
</dbReference>